<dbReference type="EMBL" id="WTYN01000004">
    <property type="protein sequence ID" value="MXO63938.1"/>
    <property type="molecule type" value="Genomic_DNA"/>
</dbReference>
<dbReference type="Proteomes" id="UP000445582">
    <property type="component" value="Unassembled WGS sequence"/>
</dbReference>
<reference evidence="1 2" key="1">
    <citation type="submission" date="2019-12" db="EMBL/GenBank/DDBJ databases">
        <title>Genomic-based taxomic classification of the family Erythrobacteraceae.</title>
        <authorList>
            <person name="Xu L."/>
        </authorList>
    </citation>
    <scope>NUCLEOTIDE SEQUENCE [LARGE SCALE GENOMIC DNA]</scope>
    <source>
        <strain evidence="1 2">MCCC 1A09965</strain>
    </source>
</reference>
<accession>A0A844YLN8</accession>
<name>A0A844YLN8_9SPHN</name>
<dbReference type="Pfam" id="PF05930">
    <property type="entry name" value="Phage_AlpA"/>
    <property type="match status" value="1"/>
</dbReference>
<organism evidence="1 2">
    <name type="scientific">Qipengyuania oceanensis</name>
    <dbReference type="NCBI Taxonomy" id="1463597"/>
    <lineage>
        <taxon>Bacteria</taxon>
        <taxon>Pseudomonadati</taxon>
        <taxon>Pseudomonadota</taxon>
        <taxon>Alphaproteobacteria</taxon>
        <taxon>Sphingomonadales</taxon>
        <taxon>Erythrobacteraceae</taxon>
        <taxon>Qipengyuania</taxon>
    </lineage>
</organism>
<keyword evidence="2" id="KW-1185">Reference proteome</keyword>
<sequence>MGEEIEKGATETCHVVRLNRFAGLRHRVGHGHSTIYRRMAEGKFPRQMQVGGDAVA</sequence>
<gene>
    <name evidence="1" type="ORF">GRI48_13085</name>
</gene>
<protein>
    <submittedName>
        <fullName evidence="1">AlpA family phage regulatory protein</fullName>
    </submittedName>
</protein>
<dbReference type="AlphaFoldDB" id="A0A844YLN8"/>
<dbReference type="RefSeq" id="WP_160677131.1">
    <property type="nucleotide sequence ID" value="NZ_WTYN01000004.1"/>
</dbReference>
<dbReference type="Gene3D" id="1.10.238.160">
    <property type="match status" value="1"/>
</dbReference>
<dbReference type="OrthoDB" id="1525365at2"/>
<proteinExistence type="predicted"/>
<evidence type="ECO:0000313" key="1">
    <source>
        <dbReference type="EMBL" id="MXO63938.1"/>
    </source>
</evidence>
<dbReference type="InterPro" id="IPR010260">
    <property type="entry name" value="AlpA"/>
</dbReference>
<evidence type="ECO:0000313" key="2">
    <source>
        <dbReference type="Proteomes" id="UP000445582"/>
    </source>
</evidence>
<comment type="caution">
    <text evidence="1">The sequence shown here is derived from an EMBL/GenBank/DDBJ whole genome shotgun (WGS) entry which is preliminary data.</text>
</comment>